<gene>
    <name evidence="3" type="ORF">J2X15_000899</name>
</gene>
<dbReference type="EMBL" id="JAVDXO010000002">
    <property type="protein sequence ID" value="MDR7305621.1"/>
    <property type="molecule type" value="Genomic_DNA"/>
</dbReference>
<keyword evidence="1" id="KW-0328">Glycosyltransferase</keyword>
<dbReference type="NCBIfam" id="TIGR00696">
    <property type="entry name" value="wecG_tagA_cpsF"/>
    <property type="match status" value="1"/>
</dbReference>
<dbReference type="Proteomes" id="UP001268089">
    <property type="component" value="Unassembled WGS sequence"/>
</dbReference>
<organism evidence="3 4">
    <name type="scientific">Rhodoferax saidenbachensis</name>
    <dbReference type="NCBI Taxonomy" id="1484693"/>
    <lineage>
        <taxon>Bacteria</taxon>
        <taxon>Pseudomonadati</taxon>
        <taxon>Pseudomonadota</taxon>
        <taxon>Betaproteobacteria</taxon>
        <taxon>Burkholderiales</taxon>
        <taxon>Comamonadaceae</taxon>
        <taxon>Rhodoferax</taxon>
    </lineage>
</organism>
<evidence type="ECO:0000256" key="2">
    <source>
        <dbReference type="ARBA" id="ARBA00022679"/>
    </source>
</evidence>
<accession>A0ABU1ZKZ5</accession>
<proteinExistence type="predicted"/>
<reference evidence="3 4" key="1">
    <citation type="submission" date="2023-07" db="EMBL/GenBank/DDBJ databases">
        <title>Sorghum-associated microbial communities from plants grown in Nebraska, USA.</title>
        <authorList>
            <person name="Schachtman D."/>
        </authorList>
    </citation>
    <scope>NUCLEOTIDE SEQUENCE [LARGE SCALE GENOMIC DNA]</scope>
    <source>
        <strain evidence="3 4">BE308</strain>
    </source>
</reference>
<evidence type="ECO:0000313" key="4">
    <source>
        <dbReference type="Proteomes" id="UP001268089"/>
    </source>
</evidence>
<evidence type="ECO:0000256" key="1">
    <source>
        <dbReference type="ARBA" id="ARBA00022676"/>
    </source>
</evidence>
<comment type="caution">
    <text evidence="3">The sequence shown here is derived from an EMBL/GenBank/DDBJ whole genome shotgun (WGS) entry which is preliminary data.</text>
</comment>
<dbReference type="RefSeq" id="WP_310339830.1">
    <property type="nucleotide sequence ID" value="NZ_JAVDXO010000002.1"/>
</dbReference>
<dbReference type="PANTHER" id="PTHR34136">
    <property type="match status" value="1"/>
</dbReference>
<protein>
    <submittedName>
        <fullName evidence="3">Exopolysaccharide biosynthesis WecB/TagA/CpsF family protein</fullName>
    </submittedName>
</protein>
<dbReference type="PANTHER" id="PTHR34136:SF1">
    <property type="entry name" value="UDP-N-ACETYL-D-MANNOSAMINURONIC ACID TRANSFERASE"/>
    <property type="match status" value="1"/>
</dbReference>
<dbReference type="Pfam" id="PF03808">
    <property type="entry name" value="Glyco_tran_WecG"/>
    <property type="match status" value="1"/>
</dbReference>
<dbReference type="CDD" id="cd06533">
    <property type="entry name" value="Glyco_transf_WecG_TagA"/>
    <property type="match status" value="1"/>
</dbReference>
<keyword evidence="4" id="KW-1185">Reference proteome</keyword>
<keyword evidence="2" id="KW-0808">Transferase</keyword>
<sequence length="196" mass="21524">MNSAAESQAFFEALDAADTIYRDGIGMALMYKMRGTAPGLNLNGTDLIPKLIAQFNGHPIALYGTQEPFLANAQRAINQTLAPASTINTANGFLPVAQYAELAGAQYPRLIVLGMGMPKQEQVAIQLRWRLAGTPCLIVCGGAIIDFLGGKVVRAPQWMRSSGLEWLYRLALEPKRLFKRYVMGNPKFLMRAVKLH</sequence>
<dbReference type="InterPro" id="IPR004629">
    <property type="entry name" value="WecG_TagA_CpsF"/>
</dbReference>
<name>A0ABU1ZKZ5_9BURK</name>
<evidence type="ECO:0000313" key="3">
    <source>
        <dbReference type="EMBL" id="MDR7305621.1"/>
    </source>
</evidence>